<proteinExistence type="predicted"/>
<accession>A0A445B4X7</accession>
<protein>
    <submittedName>
        <fullName evidence="1">Uncharacterized protein</fullName>
    </submittedName>
</protein>
<name>A0A445B4X7_ARAHY</name>
<evidence type="ECO:0000313" key="1">
    <source>
        <dbReference type="EMBL" id="RYR33737.1"/>
    </source>
</evidence>
<dbReference type="EMBL" id="SDMP01000010">
    <property type="protein sequence ID" value="RYR33737.1"/>
    <property type="molecule type" value="Genomic_DNA"/>
</dbReference>
<reference evidence="1 2" key="1">
    <citation type="submission" date="2019-01" db="EMBL/GenBank/DDBJ databases">
        <title>Sequencing of cultivated peanut Arachis hypogaea provides insights into genome evolution and oil improvement.</title>
        <authorList>
            <person name="Chen X."/>
        </authorList>
    </citation>
    <scope>NUCLEOTIDE SEQUENCE [LARGE SCALE GENOMIC DNA]</scope>
    <source>
        <strain evidence="2">cv. Fuhuasheng</strain>
        <tissue evidence="1">Leaves</tissue>
    </source>
</reference>
<evidence type="ECO:0000313" key="2">
    <source>
        <dbReference type="Proteomes" id="UP000289738"/>
    </source>
</evidence>
<dbReference type="Proteomes" id="UP000289738">
    <property type="component" value="Chromosome A10"/>
</dbReference>
<organism evidence="1 2">
    <name type="scientific">Arachis hypogaea</name>
    <name type="common">Peanut</name>
    <dbReference type="NCBI Taxonomy" id="3818"/>
    <lineage>
        <taxon>Eukaryota</taxon>
        <taxon>Viridiplantae</taxon>
        <taxon>Streptophyta</taxon>
        <taxon>Embryophyta</taxon>
        <taxon>Tracheophyta</taxon>
        <taxon>Spermatophyta</taxon>
        <taxon>Magnoliopsida</taxon>
        <taxon>eudicotyledons</taxon>
        <taxon>Gunneridae</taxon>
        <taxon>Pentapetalae</taxon>
        <taxon>rosids</taxon>
        <taxon>fabids</taxon>
        <taxon>Fabales</taxon>
        <taxon>Fabaceae</taxon>
        <taxon>Papilionoideae</taxon>
        <taxon>50 kb inversion clade</taxon>
        <taxon>dalbergioids sensu lato</taxon>
        <taxon>Dalbergieae</taxon>
        <taxon>Pterocarpus clade</taxon>
        <taxon>Arachis</taxon>
    </lineage>
</organism>
<comment type="caution">
    <text evidence="1">The sequence shown here is derived from an EMBL/GenBank/DDBJ whole genome shotgun (WGS) entry which is preliminary data.</text>
</comment>
<dbReference type="AlphaFoldDB" id="A0A445B4X7"/>
<gene>
    <name evidence="1" type="ORF">Ahy_A10g048360</name>
</gene>
<sequence length="121" mass="13861">MKSTEFWSQIGLNTIVIASNSPTIVHGVFEWHNSRCRDGARLHIMFVLMRVHATVDYFSLCITPVITDLRHVELRASSGGLWDGVSADTRRKDVAYMIRCMAKPNPAMRWKAMRRLVSTRL</sequence>
<keyword evidence="2" id="KW-1185">Reference proteome</keyword>